<evidence type="ECO:0000256" key="4">
    <source>
        <dbReference type="PROSITE-ProRule" id="PRU00091"/>
    </source>
</evidence>
<dbReference type="GO" id="GO:0005769">
    <property type="term" value="C:early endosome"/>
    <property type="evidence" value="ECO:0007669"/>
    <property type="project" value="TreeGrafter"/>
</dbReference>
<dbReference type="SUPFAM" id="SSF50729">
    <property type="entry name" value="PH domain-like"/>
    <property type="match status" value="1"/>
</dbReference>
<dbReference type="InterPro" id="IPR013083">
    <property type="entry name" value="Znf_RING/FYVE/PHD"/>
</dbReference>
<dbReference type="PANTHER" id="PTHR46280">
    <property type="entry name" value="PLECKSTRIN HOMOLOGY DOMAIN-CONTAINING FAMILY F MEMBER 2-RELATED"/>
    <property type="match status" value="1"/>
</dbReference>
<keyword evidence="9" id="KW-1185">Reference proteome</keyword>
<dbReference type="PROSITE" id="PS50178">
    <property type="entry name" value="ZF_FYVE"/>
    <property type="match status" value="1"/>
</dbReference>
<dbReference type="Gene3D" id="2.30.29.30">
    <property type="entry name" value="Pleckstrin-homology domain (PH domain)/Phosphotyrosine-binding domain (PTB)"/>
    <property type="match status" value="1"/>
</dbReference>
<evidence type="ECO:0000256" key="3">
    <source>
        <dbReference type="ARBA" id="ARBA00022833"/>
    </source>
</evidence>
<feature type="region of interest" description="Disordered" evidence="5">
    <location>
        <begin position="192"/>
        <end position="229"/>
    </location>
</feature>
<dbReference type="Pfam" id="PF01363">
    <property type="entry name" value="FYVE"/>
    <property type="match status" value="1"/>
</dbReference>
<gene>
    <name evidence="8" type="ORF">FSCOSCO3_A018354</name>
</gene>
<reference evidence="8 9" key="1">
    <citation type="submission" date="2024-01" db="EMBL/GenBank/DDBJ databases">
        <authorList>
            <person name="Alioto T."/>
            <person name="Alioto T."/>
            <person name="Gomez Garrido J."/>
        </authorList>
    </citation>
    <scope>NUCLEOTIDE SEQUENCE [LARGE SCALE GENOMIC DNA]</scope>
</reference>
<feature type="domain" description="FYVE-type" evidence="7">
    <location>
        <begin position="121"/>
        <end position="181"/>
    </location>
</feature>
<evidence type="ECO:0000256" key="2">
    <source>
        <dbReference type="ARBA" id="ARBA00022771"/>
    </source>
</evidence>
<dbReference type="GO" id="GO:0008333">
    <property type="term" value="P:endosome to lysosome transport"/>
    <property type="evidence" value="ECO:0007669"/>
    <property type="project" value="TreeGrafter"/>
</dbReference>
<protein>
    <submittedName>
        <fullName evidence="8">Pleckstrin homology domain-containing family F member 1</fullName>
    </submittedName>
</protein>
<keyword evidence="2 4" id="KW-0863">Zinc-finger</keyword>
<evidence type="ECO:0000256" key="5">
    <source>
        <dbReference type="SAM" id="MobiDB-lite"/>
    </source>
</evidence>
<dbReference type="GO" id="GO:0007032">
    <property type="term" value="P:endosome organization"/>
    <property type="evidence" value="ECO:0007669"/>
    <property type="project" value="TreeGrafter"/>
</dbReference>
<organism evidence="8 9">
    <name type="scientific">Scomber scombrus</name>
    <name type="common">Atlantic mackerel</name>
    <name type="synonym">Scomber vernalis</name>
    <dbReference type="NCBI Taxonomy" id="13677"/>
    <lineage>
        <taxon>Eukaryota</taxon>
        <taxon>Metazoa</taxon>
        <taxon>Chordata</taxon>
        <taxon>Craniata</taxon>
        <taxon>Vertebrata</taxon>
        <taxon>Euteleostomi</taxon>
        <taxon>Actinopterygii</taxon>
        <taxon>Neopterygii</taxon>
        <taxon>Teleostei</taxon>
        <taxon>Neoteleostei</taxon>
        <taxon>Acanthomorphata</taxon>
        <taxon>Pelagiaria</taxon>
        <taxon>Scombriformes</taxon>
        <taxon>Scombridae</taxon>
        <taxon>Scomber</taxon>
    </lineage>
</organism>
<feature type="compositionally biased region" description="Acidic residues" evidence="5">
    <location>
        <begin position="204"/>
        <end position="222"/>
    </location>
</feature>
<comment type="caution">
    <text evidence="8">The sequence shown here is derived from an EMBL/GenBank/DDBJ whole genome shotgun (WGS) entry which is preliminary data.</text>
</comment>
<dbReference type="PROSITE" id="PS50003">
    <property type="entry name" value="PH_DOMAIN"/>
    <property type="match status" value="1"/>
</dbReference>
<dbReference type="Proteomes" id="UP001314229">
    <property type="component" value="Unassembled WGS sequence"/>
</dbReference>
<dbReference type="SUPFAM" id="SSF57903">
    <property type="entry name" value="FYVE/PHD zinc finger"/>
    <property type="match status" value="1"/>
</dbReference>
<dbReference type="InterPro" id="IPR011011">
    <property type="entry name" value="Znf_FYVE_PHD"/>
</dbReference>
<feature type="domain" description="PH" evidence="6">
    <location>
        <begin position="1"/>
        <end position="100"/>
    </location>
</feature>
<dbReference type="EMBL" id="CAWUFR010000157">
    <property type="protein sequence ID" value="CAK6970450.1"/>
    <property type="molecule type" value="Genomic_DNA"/>
</dbReference>
<sequence>MADQLTFAQENRERIQAVENSFGPLSKSLSQLNRVLIGEGRLIKQSRRGPQQDIQLQDLEDGLRMRNQWLIRTPRKSFYVAAESYEEKQAWIEHIEDCQNRLLQSGGRIPTSKFAITWIPDQASAICMRCSDRFTMTIRRHHCRKCGFVVCDACSKKRAVIKHIHPTKRLRVCDICQPNILKMEAEAQEINRLRGDSTGKSGSEEDDLEEFSEEDTEEDQVEDHDTSRWMNCEMGSRSTYVYLKPEHVRH</sequence>
<dbReference type="InterPro" id="IPR011993">
    <property type="entry name" value="PH-like_dom_sf"/>
</dbReference>
<dbReference type="GO" id="GO:0008270">
    <property type="term" value="F:zinc ion binding"/>
    <property type="evidence" value="ECO:0007669"/>
    <property type="project" value="UniProtKB-KW"/>
</dbReference>
<dbReference type="SMART" id="SM00064">
    <property type="entry name" value="FYVE"/>
    <property type="match status" value="1"/>
</dbReference>
<evidence type="ECO:0000259" key="7">
    <source>
        <dbReference type="PROSITE" id="PS50178"/>
    </source>
</evidence>
<dbReference type="GO" id="GO:0035091">
    <property type="term" value="F:phosphatidylinositol binding"/>
    <property type="evidence" value="ECO:0007669"/>
    <property type="project" value="TreeGrafter"/>
</dbReference>
<proteinExistence type="predicted"/>
<keyword evidence="1" id="KW-0479">Metal-binding</keyword>
<dbReference type="AlphaFoldDB" id="A0AAV1PGS1"/>
<evidence type="ECO:0000256" key="1">
    <source>
        <dbReference type="ARBA" id="ARBA00022723"/>
    </source>
</evidence>
<name>A0AAV1PGS1_SCOSC</name>
<dbReference type="InterPro" id="IPR017455">
    <property type="entry name" value="Znf_FYVE-rel"/>
</dbReference>
<accession>A0AAV1PGS1</accession>
<dbReference type="InterPro" id="IPR000306">
    <property type="entry name" value="Znf_FYVE"/>
</dbReference>
<dbReference type="PANTHER" id="PTHR46280:SF2">
    <property type="entry name" value="PLECKSTRIN HOMOLOGY DOMAIN-CONTAINING FAMILY F MEMBER 1"/>
    <property type="match status" value="1"/>
</dbReference>
<dbReference type="InterPro" id="IPR051765">
    <property type="entry name" value="PH_domain-containing_F"/>
</dbReference>
<dbReference type="InterPro" id="IPR001849">
    <property type="entry name" value="PH_domain"/>
</dbReference>
<evidence type="ECO:0000313" key="9">
    <source>
        <dbReference type="Proteomes" id="UP001314229"/>
    </source>
</evidence>
<dbReference type="Gene3D" id="3.30.40.10">
    <property type="entry name" value="Zinc/RING finger domain, C3HC4 (zinc finger)"/>
    <property type="match status" value="1"/>
</dbReference>
<evidence type="ECO:0000259" key="6">
    <source>
        <dbReference type="PROSITE" id="PS50003"/>
    </source>
</evidence>
<keyword evidence="3" id="KW-0862">Zinc</keyword>
<evidence type="ECO:0000313" key="8">
    <source>
        <dbReference type="EMBL" id="CAK6970450.1"/>
    </source>
</evidence>